<keyword evidence="4" id="KW-1185">Reference proteome</keyword>
<accession>A0ABS2CN56</accession>
<dbReference type="InterPro" id="IPR036291">
    <property type="entry name" value="NAD(P)-bd_dom_sf"/>
</dbReference>
<dbReference type="Proteomes" id="UP001430172">
    <property type="component" value="Unassembled WGS sequence"/>
</dbReference>
<name>A0ABS2CN56_9MICO</name>
<organism evidence="3 4">
    <name type="scientific">Phycicoccus sonneratiae</name>
    <dbReference type="NCBI Taxonomy" id="2807628"/>
    <lineage>
        <taxon>Bacteria</taxon>
        <taxon>Bacillati</taxon>
        <taxon>Actinomycetota</taxon>
        <taxon>Actinomycetes</taxon>
        <taxon>Micrococcales</taxon>
        <taxon>Intrasporangiaceae</taxon>
        <taxon>Phycicoccus</taxon>
    </lineage>
</organism>
<dbReference type="SUPFAM" id="SSF51735">
    <property type="entry name" value="NAD(P)-binding Rossmann-fold domains"/>
    <property type="match status" value="1"/>
</dbReference>
<dbReference type="PANTHER" id="PTHR43162">
    <property type="match status" value="1"/>
</dbReference>
<dbReference type="Gene3D" id="3.40.50.720">
    <property type="entry name" value="NAD(P)-binding Rossmann-like Domain"/>
    <property type="match status" value="1"/>
</dbReference>
<dbReference type="PANTHER" id="PTHR43162:SF1">
    <property type="entry name" value="PRESTALK A DIFFERENTIATION PROTEIN A"/>
    <property type="match status" value="1"/>
</dbReference>
<reference evidence="3" key="1">
    <citation type="submission" date="2021-02" db="EMBL/GenBank/DDBJ databases">
        <title>Phycicoccus sp. MQZ13P-5T, whole genome shotgun sequence.</title>
        <authorList>
            <person name="Tuo L."/>
        </authorList>
    </citation>
    <scope>NUCLEOTIDE SEQUENCE</scope>
    <source>
        <strain evidence="3">MQZ13P-5</strain>
    </source>
</reference>
<sequence length="333" mass="35726">MHPTHQPDVLVLGGTGLMGREVLAALRRRGAGARVLVRDPARLAGTEGLDVRVGDLRDPEDLRSALVGIRVVFHISPHEDDEVALSTAVVRACEAAGVRIVFAGVAVGGNPLLAWVLRRYYGHVLPRYRGKIAISRMVQTSATRPVVLAVSNFMQNDEVLLDVIRDGKLVHPCHPKGLNRVDLRDLGEIAATVLLDPDFPSGTYPVVGPRSVTGPECAAAWAAALHRPVRYVGDDDAALERALRAHLTGHRLEDWLSSLRLIRGFAVPTSAKDLATTERLLGRPATPFAQFAERVAREHHLVEGGAPAARPSEATGSAPARGRGGVRVGPSDR</sequence>
<feature type="domain" description="NmrA-like" evidence="2">
    <location>
        <begin position="8"/>
        <end position="232"/>
    </location>
</feature>
<comment type="caution">
    <text evidence="3">The sequence shown here is derived from an EMBL/GenBank/DDBJ whole genome shotgun (WGS) entry which is preliminary data.</text>
</comment>
<proteinExistence type="predicted"/>
<evidence type="ECO:0000256" key="1">
    <source>
        <dbReference type="SAM" id="MobiDB-lite"/>
    </source>
</evidence>
<feature type="region of interest" description="Disordered" evidence="1">
    <location>
        <begin position="302"/>
        <end position="333"/>
    </location>
</feature>
<dbReference type="RefSeq" id="WP_204131077.1">
    <property type="nucleotide sequence ID" value="NZ_JAFDVD010000009.1"/>
</dbReference>
<dbReference type="InterPro" id="IPR008030">
    <property type="entry name" value="NmrA-like"/>
</dbReference>
<evidence type="ECO:0000259" key="2">
    <source>
        <dbReference type="Pfam" id="PF05368"/>
    </source>
</evidence>
<dbReference type="InterPro" id="IPR051604">
    <property type="entry name" value="Ergot_Alk_Oxidoreductase"/>
</dbReference>
<dbReference type="EMBL" id="JAFDVD010000009">
    <property type="protein sequence ID" value="MBM6400601.1"/>
    <property type="molecule type" value="Genomic_DNA"/>
</dbReference>
<evidence type="ECO:0000313" key="3">
    <source>
        <dbReference type="EMBL" id="MBM6400601.1"/>
    </source>
</evidence>
<evidence type="ECO:0000313" key="4">
    <source>
        <dbReference type="Proteomes" id="UP001430172"/>
    </source>
</evidence>
<dbReference type="Pfam" id="PF05368">
    <property type="entry name" value="NmrA"/>
    <property type="match status" value="1"/>
</dbReference>
<protein>
    <submittedName>
        <fullName evidence="3">NmrA family NAD(P)-binding protein</fullName>
    </submittedName>
</protein>
<gene>
    <name evidence="3" type="ORF">JQN70_09415</name>
</gene>